<keyword evidence="3" id="KW-1185">Reference proteome</keyword>
<dbReference type="EMBL" id="PVNG01000037">
    <property type="protein sequence ID" value="PRX50728.1"/>
    <property type="molecule type" value="Genomic_DNA"/>
</dbReference>
<dbReference type="Proteomes" id="UP000238312">
    <property type="component" value="Unassembled WGS sequence"/>
</dbReference>
<reference evidence="2 3" key="1">
    <citation type="submission" date="2018-03" db="EMBL/GenBank/DDBJ databases">
        <title>Genomic Encyclopedia of Type Strains, Phase III (KMG-III): the genomes of soil and plant-associated and newly described type strains.</title>
        <authorList>
            <person name="Whitman W."/>
        </authorList>
    </citation>
    <scope>NUCLEOTIDE SEQUENCE [LARGE SCALE GENOMIC DNA]</scope>
    <source>
        <strain evidence="2 3">CGMCC 4.7104</strain>
    </source>
</reference>
<keyword evidence="2" id="KW-0413">Isomerase</keyword>
<feature type="domain" description="Cupin type-2" evidence="1">
    <location>
        <begin position="77"/>
        <end position="148"/>
    </location>
</feature>
<comment type="caution">
    <text evidence="2">The sequence shown here is derived from an EMBL/GenBank/DDBJ whole genome shotgun (WGS) entry which is preliminary data.</text>
</comment>
<dbReference type="GO" id="GO:0016853">
    <property type="term" value="F:isomerase activity"/>
    <property type="evidence" value="ECO:0007669"/>
    <property type="project" value="UniProtKB-KW"/>
</dbReference>
<dbReference type="OrthoDB" id="6058at2"/>
<sequence length="195" mass="21087">MTLTVHITPDEMNKYVARFKALQPNKDEYVARVGIPVAAYEYVAAKNIFFLLGSIKDTEGANTPPALTSDPGTSIFIVECPPGDGPALHAHMKTRETFMPITGTWQILFGDDGEHDLHLEPMDMIAVPPGVTRAFRNVSGETAYLMAVVQGTAEEALNDIVLTPAVGAEIVRLFGEEALKGLERIGMSFDAGLPD</sequence>
<dbReference type="InterPro" id="IPR014710">
    <property type="entry name" value="RmlC-like_jellyroll"/>
</dbReference>
<protein>
    <submittedName>
        <fullName evidence="2">Mannose-6-phosphate isomerase-like protein (Cupin superfamily)</fullName>
    </submittedName>
</protein>
<dbReference type="InterPro" id="IPR011051">
    <property type="entry name" value="RmlC_Cupin_sf"/>
</dbReference>
<proteinExistence type="predicted"/>
<evidence type="ECO:0000313" key="2">
    <source>
        <dbReference type="EMBL" id="PRX50728.1"/>
    </source>
</evidence>
<organism evidence="2 3">
    <name type="scientific">Nonomuraea fuscirosea</name>
    <dbReference type="NCBI Taxonomy" id="1291556"/>
    <lineage>
        <taxon>Bacteria</taxon>
        <taxon>Bacillati</taxon>
        <taxon>Actinomycetota</taxon>
        <taxon>Actinomycetes</taxon>
        <taxon>Streptosporangiales</taxon>
        <taxon>Streptosporangiaceae</taxon>
        <taxon>Nonomuraea</taxon>
    </lineage>
</organism>
<evidence type="ECO:0000313" key="3">
    <source>
        <dbReference type="Proteomes" id="UP000238312"/>
    </source>
</evidence>
<dbReference type="RefSeq" id="WP_106252564.1">
    <property type="nucleotide sequence ID" value="NZ_JBFAIL010000056.1"/>
</dbReference>
<dbReference type="Pfam" id="PF07883">
    <property type="entry name" value="Cupin_2"/>
    <property type="match status" value="1"/>
</dbReference>
<evidence type="ECO:0000259" key="1">
    <source>
        <dbReference type="Pfam" id="PF07883"/>
    </source>
</evidence>
<name>A0A2T0M1V3_9ACTN</name>
<dbReference type="Gene3D" id="2.60.120.10">
    <property type="entry name" value="Jelly Rolls"/>
    <property type="match status" value="1"/>
</dbReference>
<dbReference type="SUPFAM" id="SSF51182">
    <property type="entry name" value="RmlC-like cupins"/>
    <property type="match status" value="1"/>
</dbReference>
<dbReference type="InterPro" id="IPR013096">
    <property type="entry name" value="Cupin_2"/>
</dbReference>
<gene>
    <name evidence="2" type="ORF">B0I32_13715</name>
</gene>
<accession>A0A2T0M1V3</accession>
<dbReference type="AlphaFoldDB" id="A0A2T0M1V3"/>